<evidence type="ECO:0000256" key="1">
    <source>
        <dbReference type="PROSITE-ProRule" id="PRU00076"/>
    </source>
</evidence>
<dbReference type="InterPro" id="IPR052108">
    <property type="entry name" value="MEGF/SIB"/>
</dbReference>
<dbReference type="PANTHER" id="PTHR24035">
    <property type="entry name" value="MULTIPLE EPIDERMAL GROWTH FACTOR-LIKE DOMAINS PROTEIN"/>
    <property type="match status" value="1"/>
</dbReference>
<feature type="compositionally biased region" description="Low complexity" evidence="2">
    <location>
        <begin position="801"/>
        <end position="821"/>
    </location>
</feature>
<feature type="region of interest" description="Disordered" evidence="2">
    <location>
        <begin position="759"/>
        <end position="825"/>
    </location>
</feature>
<evidence type="ECO:0000313" key="6">
    <source>
        <dbReference type="Proteomes" id="UP000694845"/>
    </source>
</evidence>
<feature type="compositionally biased region" description="Basic residues" evidence="2">
    <location>
        <begin position="978"/>
        <end position="990"/>
    </location>
</feature>
<feature type="region of interest" description="Disordered" evidence="2">
    <location>
        <begin position="358"/>
        <end position="392"/>
    </location>
</feature>
<keyword evidence="3" id="KW-1133">Transmembrane helix</keyword>
<feature type="transmembrane region" description="Helical" evidence="3">
    <location>
        <begin position="402"/>
        <end position="424"/>
    </location>
</feature>
<dbReference type="Gene3D" id="2.170.300.10">
    <property type="entry name" value="Tie2 ligand-binding domain superfamily"/>
    <property type="match status" value="2"/>
</dbReference>
<dbReference type="PANTHER" id="PTHR24035:SF109">
    <property type="entry name" value="PROTEIN DRAPER"/>
    <property type="match status" value="1"/>
</dbReference>
<feature type="region of interest" description="Disordered" evidence="2">
    <location>
        <begin position="536"/>
        <end position="564"/>
    </location>
</feature>
<sequence>MAGVNWIFVLLMSSAWINASFGLQETNPTSNNTVAGCSDAEVYLKHDWNTFISCCKVLYPNQTCHVACPCRNGASCNPINRSCICKPGWVGSNCQTSCREKNNSTYGPSCKRGCRCGLDAACEPITGVCECINPDNCTARCPINRYGPKCRQKCRCKTGGCDHITGVCTVADTSQRSCGCLNRGTCRLHGKPCRCPAAWTGQLCDEPCPPGYYGDDCSIQCECGENATCSRSTGLCRCATEDRYSCLGRCPQGLFGPRCSNQCSCPVGLVCNHWTGDCECAAGDCQDLLLGNTTDVSTATVTIPRTTQLEPLKTITITAGTTFPRPPSPTPPSSGTLLHHTIQKTTVNIPTTARSMTRAAAKKHSVKPAPASGTDAATDGSPQRSDDEAVAGGNEFYPTAPFWGVVGAIAALLLVVVVLLLLILRRQVSSPRSALTRQPKIYRQDNVYETVDELSKGAPTEQEVTKTPPALPDMFQRGGSIRSSVHNYHRRPLSVHSPLPAMDAPLPASVAAMVCNYGSAPPLPGGTSRRSLMAEWRPNGKQESAAEKAKSRPHSNVVDEPQTVDRSGKSLSCIYHGGVTIEDDYADPFDSIAPTGNTGNRPPGYLPMILGKDERRSQSPVQQNRPVSPAGLQRCSSPMTVQRSDSPMTVQRCESPMSVQRERCESPMSVQRCESPMSVQRSSSLMNIPRTGSPLTVNHSEPNLNLYQTDSNMNIPSRNSPVALRKEANGSSSTSLQRQSATPNIDPFYFTLEQQVNLDSPKIPDDDYDELEPQSLINSPAGGLPINNRSTSRTSSERSRVSSQASSRGSLSAASPTLASPFGFSPRDAEMFAVLDRRPETTRPDLAQRPLSSNAYEPCGPPTKSVSPPDDGVYSRLSRAPSQKIELPKCPRGVADLDTNPYGRLQRSYSAKNFTRNPDTYDGPYGKLPQRSRSAMVKSQQVSGSTAECVASEWVPAEPHPRLPPRGTKPPNVTEPRKKFRWSLKGKLSKKSSPEEVDYDCPTSTATLPYPGDWKGL</sequence>
<protein>
    <submittedName>
        <fullName evidence="7">Uncharacterized protein LOC110974573 isoform X1</fullName>
    </submittedName>
</protein>
<dbReference type="RefSeq" id="XP_022082005.1">
    <property type="nucleotide sequence ID" value="XM_022226313.1"/>
</dbReference>
<proteinExistence type="predicted"/>
<evidence type="ECO:0000256" key="3">
    <source>
        <dbReference type="SAM" id="Phobius"/>
    </source>
</evidence>
<dbReference type="Proteomes" id="UP000694845">
    <property type="component" value="Unplaced"/>
</dbReference>
<feature type="domain" description="EGF-like" evidence="5">
    <location>
        <begin position="69"/>
        <end position="95"/>
    </location>
</feature>
<name>A0A8B7XPT4_ACAPL</name>
<feature type="region of interest" description="Disordered" evidence="2">
    <location>
        <begin position="615"/>
        <end position="669"/>
    </location>
</feature>
<keyword evidence="1" id="KW-0245">EGF-like domain</keyword>
<feature type="disulfide bond" evidence="1">
    <location>
        <begin position="195"/>
        <end position="204"/>
    </location>
</feature>
<dbReference type="KEGG" id="aplc:110974573"/>
<feature type="signal peptide" evidence="4">
    <location>
        <begin position="1"/>
        <end position="22"/>
    </location>
</feature>
<evidence type="ECO:0000256" key="4">
    <source>
        <dbReference type="SAM" id="SignalP"/>
    </source>
</evidence>
<dbReference type="OrthoDB" id="18487at2759"/>
<gene>
    <name evidence="7" type="primary">LOC110974573</name>
</gene>
<evidence type="ECO:0000256" key="2">
    <source>
        <dbReference type="SAM" id="MobiDB-lite"/>
    </source>
</evidence>
<dbReference type="PROSITE" id="PS00022">
    <property type="entry name" value="EGF_1"/>
    <property type="match status" value="2"/>
</dbReference>
<keyword evidence="6" id="KW-1185">Reference proteome</keyword>
<feature type="domain" description="EGF-like" evidence="5">
    <location>
        <begin position="174"/>
        <end position="205"/>
    </location>
</feature>
<feature type="region of interest" description="Disordered" evidence="2">
    <location>
        <begin position="957"/>
        <end position="1017"/>
    </location>
</feature>
<reference evidence="7" key="1">
    <citation type="submission" date="2025-08" db="UniProtKB">
        <authorList>
            <consortium name="RefSeq"/>
        </authorList>
    </citation>
    <scope>IDENTIFICATION</scope>
</reference>
<organism evidence="6 7">
    <name type="scientific">Acanthaster planci</name>
    <name type="common">Crown-of-thorns starfish</name>
    <dbReference type="NCBI Taxonomy" id="133434"/>
    <lineage>
        <taxon>Eukaryota</taxon>
        <taxon>Metazoa</taxon>
        <taxon>Echinodermata</taxon>
        <taxon>Eleutherozoa</taxon>
        <taxon>Asterozoa</taxon>
        <taxon>Asteroidea</taxon>
        <taxon>Valvatacea</taxon>
        <taxon>Valvatida</taxon>
        <taxon>Acanthasteridae</taxon>
        <taxon>Acanthaster</taxon>
    </lineage>
</organism>
<dbReference type="GeneID" id="110974573"/>
<dbReference type="SMART" id="SM00181">
    <property type="entry name" value="EGF"/>
    <property type="match status" value="2"/>
</dbReference>
<keyword evidence="4" id="KW-0732">Signal</keyword>
<feature type="disulfide bond" evidence="1">
    <location>
        <begin position="85"/>
        <end position="94"/>
    </location>
</feature>
<evidence type="ECO:0000259" key="5">
    <source>
        <dbReference type="PROSITE" id="PS50026"/>
    </source>
</evidence>
<dbReference type="InterPro" id="IPR000742">
    <property type="entry name" value="EGF"/>
</dbReference>
<feature type="region of interest" description="Disordered" evidence="2">
    <location>
        <begin position="456"/>
        <end position="475"/>
    </location>
</feature>
<dbReference type="PROSITE" id="PS50026">
    <property type="entry name" value="EGF_3"/>
    <property type="match status" value="2"/>
</dbReference>
<feature type="compositionally biased region" description="Basic and acidic residues" evidence="2">
    <location>
        <begin position="538"/>
        <end position="550"/>
    </location>
</feature>
<feature type="compositionally biased region" description="Polar residues" evidence="2">
    <location>
        <begin position="634"/>
        <end position="649"/>
    </location>
</feature>
<keyword evidence="1" id="KW-1015">Disulfide bond</keyword>
<evidence type="ECO:0000313" key="7">
    <source>
        <dbReference type="RefSeq" id="XP_022082005.1"/>
    </source>
</evidence>
<keyword evidence="3" id="KW-0472">Membrane</keyword>
<accession>A0A8B7XPT4</accession>
<feature type="chain" id="PRO_5034293729" evidence="4">
    <location>
        <begin position="23"/>
        <end position="1017"/>
    </location>
</feature>
<dbReference type="AlphaFoldDB" id="A0A8B7XPT4"/>
<comment type="caution">
    <text evidence="1">Lacks conserved residue(s) required for the propagation of feature annotation.</text>
</comment>
<keyword evidence="3" id="KW-0812">Transmembrane</keyword>
<feature type="region of interest" description="Disordered" evidence="2">
    <location>
        <begin position="837"/>
        <end position="880"/>
    </location>
</feature>
<dbReference type="OMA" id="IACPCRN"/>